<dbReference type="EMBL" id="QMKO01001447">
    <property type="protein sequence ID" value="RTG90371.1"/>
    <property type="molecule type" value="Genomic_DNA"/>
</dbReference>
<keyword evidence="2" id="KW-1185">Reference proteome</keyword>
<sequence>MLSLIYKEYQQEKTLRKAQLGTKKQTMLVSIDEMTNGLLTRIDENVSKVIPFLHIYSIDFENRCFSLFAYINQHRLNSEFKELITQLHIYQNHVNVWLKLVSDIRNVLKELGDVECWSMKMEQDAMLIDSCLQTVLSRY</sequence>
<accession>A0A430QRP4</accession>
<name>A0A430QRP4_SCHBO</name>
<comment type="caution">
    <text evidence="1">The sequence shown here is derived from an EMBL/GenBank/DDBJ whole genome shotgun (WGS) entry which is preliminary data.</text>
</comment>
<protein>
    <submittedName>
        <fullName evidence="1">Biogenesis of lysosome-related organelles complex 1 subunit 1</fullName>
    </submittedName>
</protein>
<gene>
    <name evidence="1" type="ORF">DC041_0006832</name>
</gene>
<dbReference type="Pfam" id="PF06320">
    <property type="entry name" value="GCN5L1"/>
    <property type="match status" value="1"/>
</dbReference>
<proteinExistence type="predicted"/>
<dbReference type="AlphaFoldDB" id="A0A430QRP4"/>
<reference evidence="1 2" key="1">
    <citation type="journal article" date="2019" name="PLoS Pathog.">
        <title>Genome sequence of the bovine parasite Schistosoma bovis Tanzania.</title>
        <authorList>
            <person name="Oey H."/>
            <person name="Zakrzewski M."/>
            <person name="Gobert G."/>
            <person name="Gravermann K."/>
            <person name="Stoye J."/>
            <person name="Jones M."/>
            <person name="Mcmanus D."/>
            <person name="Krause L."/>
        </authorList>
    </citation>
    <scope>NUCLEOTIDE SEQUENCE [LARGE SCALE GENOMIC DNA]</scope>
    <source>
        <strain evidence="1 2">TAN1997</strain>
    </source>
</reference>
<evidence type="ECO:0000313" key="2">
    <source>
        <dbReference type="Proteomes" id="UP000290809"/>
    </source>
</evidence>
<evidence type="ECO:0000313" key="1">
    <source>
        <dbReference type="EMBL" id="RTG90371.1"/>
    </source>
</evidence>
<organism evidence="1 2">
    <name type="scientific">Schistosoma bovis</name>
    <name type="common">Blood fluke</name>
    <dbReference type="NCBI Taxonomy" id="6184"/>
    <lineage>
        <taxon>Eukaryota</taxon>
        <taxon>Metazoa</taxon>
        <taxon>Spiralia</taxon>
        <taxon>Lophotrochozoa</taxon>
        <taxon>Platyhelminthes</taxon>
        <taxon>Trematoda</taxon>
        <taxon>Digenea</taxon>
        <taxon>Strigeidida</taxon>
        <taxon>Schistosomatoidea</taxon>
        <taxon>Schistosomatidae</taxon>
        <taxon>Schistosoma</taxon>
    </lineage>
</organism>
<dbReference type="STRING" id="6184.A0A430QRP4"/>
<dbReference type="Proteomes" id="UP000290809">
    <property type="component" value="Unassembled WGS sequence"/>
</dbReference>